<dbReference type="RefSeq" id="WP_229571382.1">
    <property type="nucleotide sequence ID" value="NZ_AP025226.1"/>
</dbReference>
<dbReference type="Proteomes" id="UP001319921">
    <property type="component" value="Chromosome"/>
</dbReference>
<reference evidence="2 3" key="1">
    <citation type="journal article" date="2022" name="Microbiol. Resour. Announc.">
        <title>Complete Genome Sequence of the Hyperthermophilic and Acidophilic Archaeon Saccharolobus caldissimus Strain HS-3T.</title>
        <authorList>
            <person name="Sakai H.D."/>
            <person name="Kurosawa N."/>
        </authorList>
    </citation>
    <scope>NUCLEOTIDE SEQUENCE [LARGE SCALE GENOMIC DNA]</scope>
    <source>
        <strain evidence="2 3">JCM32116</strain>
    </source>
</reference>
<dbReference type="PRINTS" id="PR00413">
    <property type="entry name" value="HADHALOGNASE"/>
</dbReference>
<dbReference type="KEGG" id="scas:SACC_03970"/>
<evidence type="ECO:0000256" key="1">
    <source>
        <dbReference type="ARBA" id="ARBA00007958"/>
    </source>
</evidence>
<dbReference type="NCBIfam" id="TIGR01685">
    <property type="entry name" value="MDP-1"/>
    <property type="match status" value="1"/>
</dbReference>
<dbReference type="EMBL" id="AP025226">
    <property type="protein sequence ID" value="BDB97380.1"/>
    <property type="molecule type" value="Genomic_DNA"/>
</dbReference>
<proteinExistence type="inferred from homology"/>
<organism evidence="2 3">
    <name type="scientific">Saccharolobus caldissimus</name>
    <dbReference type="NCBI Taxonomy" id="1702097"/>
    <lineage>
        <taxon>Archaea</taxon>
        <taxon>Thermoproteota</taxon>
        <taxon>Thermoprotei</taxon>
        <taxon>Sulfolobales</taxon>
        <taxon>Sulfolobaceae</taxon>
        <taxon>Saccharolobus</taxon>
    </lineage>
</organism>
<dbReference type="Pfam" id="PF12689">
    <property type="entry name" value="Acid_PPase"/>
    <property type="match status" value="1"/>
</dbReference>
<dbReference type="NCBIfam" id="TIGR01681">
    <property type="entry name" value="HAD-SF-IIIC"/>
    <property type="match status" value="1"/>
</dbReference>
<accession>A0AAQ4CNJ9</accession>
<dbReference type="InterPro" id="IPR010036">
    <property type="entry name" value="MDP_1_eu_arc"/>
</dbReference>
<gene>
    <name evidence="2" type="ORF">SACC_03970</name>
</gene>
<evidence type="ECO:0000313" key="3">
    <source>
        <dbReference type="Proteomes" id="UP001319921"/>
    </source>
</evidence>
<sequence length="165" mass="19612">MIKVVVFDADKTLWDHHNVSEFEEPLKLVDANTIEDSKGRVLHLYPEVREVLKELKNKGLILGLATWNTEEKIIRILTMLDLIQYFDIIVARTYPYKFLMLSDIIIEIHKRNIHVKPNEILFLDDRRGHFGNVWLYLGNVKCLEMWKDITRYRDIFNILNDATNE</sequence>
<dbReference type="InterPro" id="IPR006439">
    <property type="entry name" value="HAD-SF_hydro_IA"/>
</dbReference>
<dbReference type="GO" id="GO:0003993">
    <property type="term" value="F:acid phosphatase activity"/>
    <property type="evidence" value="ECO:0007669"/>
    <property type="project" value="TreeGrafter"/>
</dbReference>
<dbReference type="InterPro" id="IPR023214">
    <property type="entry name" value="HAD_sf"/>
</dbReference>
<keyword evidence="3" id="KW-1185">Reference proteome</keyword>
<dbReference type="PANTHER" id="PTHR17901:SF14">
    <property type="entry name" value="MAGNESIUM-DEPENDENT PHOSPHATASE 1"/>
    <property type="match status" value="1"/>
</dbReference>
<protein>
    <submittedName>
        <fullName evidence="2">Magnesium-dependent phosphatase-1</fullName>
    </submittedName>
</protein>
<dbReference type="Gene3D" id="3.40.50.1000">
    <property type="entry name" value="HAD superfamily/HAD-like"/>
    <property type="match status" value="1"/>
</dbReference>
<dbReference type="AlphaFoldDB" id="A0AAQ4CNJ9"/>
<dbReference type="InterPro" id="IPR036412">
    <property type="entry name" value="HAD-like_sf"/>
</dbReference>
<dbReference type="InterPro" id="IPR010033">
    <property type="entry name" value="HAD_SF_ppase_IIIC"/>
</dbReference>
<dbReference type="GeneID" id="68865125"/>
<name>A0AAQ4CNJ9_9CREN</name>
<dbReference type="PANTHER" id="PTHR17901">
    <property type="entry name" value="MAGNESIUM-DEPENDENT PHOSPHATASE 1 MDP1"/>
    <property type="match status" value="1"/>
</dbReference>
<evidence type="ECO:0000313" key="2">
    <source>
        <dbReference type="EMBL" id="BDB97380.1"/>
    </source>
</evidence>
<comment type="similarity">
    <text evidence="1">Belongs to the HAD-like hydrolase superfamily.</text>
</comment>
<dbReference type="SUPFAM" id="SSF56784">
    <property type="entry name" value="HAD-like"/>
    <property type="match status" value="1"/>
</dbReference>